<dbReference type="AlphaFoldDB" id="X0VQC9"/>
<gene>
    <name evidence="1" type="ORF">S01H1_57706</name>
</gene>
<dbReference type="EMBL" id="BARS01037651">
    <property type="protein sequence ID" value="GAG14678.1"/>
    <property type="molecule type" value="Genomic_DNA"/>
</dbReference>
<name>X0VQC9_9ZZZZ</name>
<comment type="caution">
    <text evidence="1">The sequence shown here is derived from an EMBL/GenBank/DDBJ whole genome shotgun (WGS) entry which is preliminary data.</text>
</comment>
<evidence type="ECO:0000313" key="1">
    <source>
        <dbReference type="EMBL" id="GAG14678.1"/>
    </source>
</evidence>
<reference evidence="1" key="1">
    <citation type="journal article" date="2014" name="Front. Microbiol.">
        <title>High frequency of phylogenetically diverse reductive dehalogenase-homologous genes in deep subseafloor sedimentary metagenomes.</title>
        <authorList>
            <person name="Kawai M."/>
            <person name="Futagami T."/>
            <person name="Toyoda A."/>
            <person name="Takaki Y."/>
            <person name="Nishi S."/>
            <person name="Hori S."/>
            <person name="Arai W."/>
            <person name="Tsubouchi T."/>
            <person name="Morono Y."/>
            <person name="Uchiyama I."/>
            <person name="Ito T."/>
            <person name="Fujiyama A."/>
            <person name="Inagaki F."/>
            <person name="Takami H."/>
        </authorList>
    </citation>
    <scope>NUCLEOTIDE SEQUENCE</scope>
    <source>
        <strain evidence="1">Expedition CK06-06</strain>
    </source>
</reference>
<protein>
    <submittedName>
        <fullName evidence="1">Uncharacterized protein</fullName>
    </submittedName>
</protein>
<organism evidence="1">
    <name type="scientific">marine sediment metagenome</name>
    <dbReference type="NCBI Taxonomy" id="412755"/>
    <lineage>
        <taxon>unclassified sequences</taxon>
        <taxon>metagenomes</taxon>
        <taxon>ecological metagenomes</taxon>
    </lineage>
</organism>
<sequence>EDLPADGTASSTRCTIHNCDMKRREKEGQVWYSHKIEGTEDWCRGPK</sequence>
<accession>X0VQC9</accession>
<proteinExistence type="predicted"/>
<feature type="non-terminal residue" evidence="1">
    <location>
        <position position="1"/>
    </location>
</feature>